<dbReference type="Gene3D" id="4.10.240.10">
    <property type="entry name" value="Zn(2)-C6 fungal-type DNA-binding domain"/>
    <property type="match status" value="1"/>
</dbReference>
<keyword evidence="1" id="KW-0539">Nucleus</keyword>
<dbReference type="RefSeq" id="XP_040879519.1">
    <property type="nucleotide sequence ID" value="XM_041021855.1"/>
</dbReference>
<dbReference type="Pfam" id="PF00172">
    <property type="entry name" value="Zn_clus"/>
    <property type="match status" value="1"/>
</dbReference>
<dbReference type="CDD" id="cd00067">
    <property type="entry name" value="GAL4"/>
    <property type="match status" value="1"/>
</dbReference>
<dbReference type="InterPro" id="IPR001138">
    <property type="entry name" value="Zn2Cys6_DnaBD"/>
</dbReference>
<evidence type="ECO:0000313" key="4">
    <source>
        <dbReference type="EMBL" id="KEQ62496.1"/>
    </source>
</evidence>
<dbReference type="SMART" id="SM00066">
    <property type="entry name" value="GAL4"/>
    <property type="match status" value="1"/>
</dbReference>
<dbReference type="HOGENOM" id="CLU_024934_5_1_1"/>
<dbReference type="PROSITE" id="PS00463">
    <property type="entry name" value="ZN2_CY6_FUNGAL_1"/>
    <property type="match status" value="1"/>
</dbReference>
<dbReference type="PANTHER" id="PTHR47784">
    <property type="entry name" value="STEROL UPTAKE CONTROL PROTEIN 2"/>
    <property type="match status" value="1"/>
</dbReference>
<feature type="domain" description="Zn(2)-C6 fungal-type" evidence="3">
    <location>
        <begin position="13"/>
        <end position="43"/>
    </location>
</feature>
<dbReference type="GO" id="GO:0008270">
    <property type="term" value="F:zinc ion binding"/>
    <property type="evidence" value="ECO:0007669"/>
    <property type="project" value="InterPro"/>
</dbReference>
<dbReference type="GO" id="GO:0001228">
    <property type="term" value="F:DNA-binding transcription activator activity, RNA polymerase II-specific"/>
    <property type="evidence" value="ECO:0007669"/>
    <property type="project" value="TreeGrafter"/>
</dbReference>
<dbReference type="GeneID" id="63915228"/>
<protein>
    <recommendedName>
        <fullName evidence="3">Zn(2)-C6 fungal-type domain-containing protein</fullName>
    </recommendedName>
</protein>
<gene>
    <name evidence="4" type="ORF">M437DRAFT_49587</name>
</gene>
<name>A0A074WJ76_AURM1</name>
<dbReference type="SUPFAM" id="SSF57701">
    <property type="entry name" value="Zn2/Cys6 DNA-binding domain"/>
    <property type="match status" value="1"/>
</dbReference>
<accession>A0A074WJ76</accession>
<dbReference type="Pfam" id="PF11951">
    <property type="entry name" value="Fungal_trans_2"/>
    <property type="match status" value="1"/>
</dbReference>
<dbReference type="InterPro" id="IPR036864">
    <property type="entry name" value="Zn2-C6_fun-type_DNA-bd_sf"/>
</dbReference>
<sequence length="384" mass="42593">MPQRKSHTKSRRGCLQCKQRHVKCDEATPSCSYCIKREITCSFLSPSDDNTTSLDASPSGQLGHAPSPAPGSTDTRLLELRLMHNWSTKAFKSLRQHSDETYLWQVVVPELALSHEYLLNALLALSARHLSFEDPTWDRAALDYEDRALTGFQLVLGSLDSSNYEAIFACSILIMVFSLAQSHWQHSRQLSDALMDVLELRQFLAGVGLIHKDYSDLLRLSSFGTLFNPHTPGNLESGNGTGVPLPEMCRIVDSVLELLRVEAAQSVHAGSHSSAISDLSQAMGAYCSGGIMTGIMTWPVTFRDHYVNLIETRDPMALAILAHYGVIIHLLQDRWWAADAGKRLVHAILPILLESKREWAELVQRSWSAVASEQSSQNTPISGL</sequence>
<dbReference type="AlphaFoldDB" id="A0A074WJ76"/>
<proteinExistence type="predicted"/>
<evidence type="ECO:0000259" key="3">
    <source>
        <dbReference type="PROSITE" id="PS50048"/>
    </source>
</evidence>
<dbReference type="STRING" id="1043003.A0A074WJ76"/>
<reference evidence="4 5" key="1">
    <citation type="journal article" date="2014" name="BMC Genomics">
        <title>Genome sequencing of four Aureobasidium pullulans varieties: biotechnological potential, stress tolerance, and description of new species.</title>
        <authorList>
            <person name="Gostin Ar C."/>
            <person name="Ohm R.A."/>
            <person name="Kogej T."/>
            <person name="Sonjak S."/>
            <person name="Turk M."/>
            <person name="Zajc J."/>
            <person name="Zalar P."/>
            <person name="Grube M."/>
            <person name="Sun H."/>
            <person name="Han J."/>
            <person name="Sharma A."/>
            <person name="Chiniquy J."/>
            <person name="Ngan C.Y."/>
            <person name="Lipzen A."/>
            <person name="Barry K."/>
            <person name="Grigoriev I.V."/>
            <person name="Gunde-Cimerman N."/>
        </authorList>
    </citation>
    <scope>NUCLEOTIDE SEQUENCE [LARGE SCALE GENOMIC DNA]</scope>
    <source>
        <strain evidence="4 5">CBS 110374</strain>
    </source>
</reference>
<dbReference type="InterPro" id="IPR021858">
    <property type="entry name" value="Fun_TF"/>
</dbReference>
<feature type="region of interest" description="Disordered" evidence="2">
    <location>
        <begin position="52"/>
        <end position="74"/>
    </location>
</feature>
<dbReference type="EMBL" id="KL584834">
    <property type="protein sequence ID" value="KEQ62496.1"/>
    <property type="molecule type" value="Genomic_DNA"/>
</dbReference>
<keyword evidence="5" id="KW-1185">Reference proteome</keyword>
<evidence type="ECO:0000256" key="2">
    <source>
        <dbReference type="SAM" id="MobiDB-lite"/>
    </source>
</evidence>
<evidence type="ECO:0000256" key="1">
    <source>
        <dbReference type="ARBA" id="ARBA00023242"/>
    </source>
</evidence>
<dbReference type="PROSITE" id="PS50048">
    <property type="entry name" value="ZN2_CY6_FUNGAL_2"/>
    <property type="match status" value="1"/>
</dbReference>
<evidence type="ECO:0000313" key="5">
    <source>
        <dbReference type="Proteomes" id="UP000030672"/>
    </source>
</evidence>
<dbReference type="Proteomes" id="UP000030672">
    <property type="component" value="Unassembled WGS sequence"/>
</dbReference>
<organism evidence="4 5">
    <name type="scientific">Aureobasidium melanogenum (strain CBS 110374)</name>
    <name type="common">Aureobasidium pullulans var. melanogenum</name>
    <dbReference type="NCBI Taxonomy" id="1043003"/>
    <lineage>
        <taxon>Eukaryota</taxon>
        <taxon>Fungi</taxon>
        <taxon>Dikarya</taxon>
        <taxon>Ascomycota</taxon>
        <taxon>Pezizomycotina</taxon>
        <taxon>Dothideomycetes</taxon>
        <taxon>Dothideomycetidae</taxon>
        <taxon>Dothideales</taxon>
        <taxon>Saccotheciaceae</taxon>
        <taxon>Aureobasidium</taxon>
    </lineage>
</organism>
<dbReference type="PANTHER" id="PTHR47784:SF14">
    <property type="entry name" value="ZN(II)2CYS6 TRANSCRIPTION FACTOR (EUROFUNG)"/>
    <property type="match status" value="1"/>
</dbReference>
<dbReference type="InterPro" id="IPR053157">
    <property type="entry name" value="Sterol_Uptake_Regulator"/>
</dbReference>